<feature type="domain" description="SnoaL-like" evidence="1">
    <location>
        <begin position="10"/>
        <end position="113"/>
    </location>
</feature>
<dbReference type="Gene3D" id="3.10.450.50">
    <property type="match status" value="1"/>
</dbReference>
<dbReference type="InterPro" id="IPR032710">
    <property type="entry name" value="NTF2-like_dom_sf"/>
</dbReference>
<dbReference type="InterPro" id="IPR037401">
    <property type="entry name" value="SnoaL-like"/>
</dbReference>
<gene>
    <name evidence="2" type="ORF">FQ775_11680</name>
</gene>
<protein>
    <submittedName>
        <fullName evidence="2">Nuclear transport factor 2 family protein</fullName>
    </submittedName>
</protein>
<evidence type="ECO:0000313" key="3">
    <source>
        <dbReference type="Proteomes" id="UP000321389"/>
    </source>
</evidence>
<dbReference type="KEGG" id="niy:FQ775_11680"/>
<accession>A0A5B8L0B6</accession>
<dbReference type="EMBL" id="CP042301">
    <property type="protein sequence ID" value="QDZ00988.2"/>
    <property type="molecule type" value="Genomic_DNA"/>
</dbReference>
<dbReference type="SUPFAM" id="SSF54427">
    <property type="entry name" value="NTF2-like"/>
    <property type="match status" value="1"/>
</dbReference>
<dbReference type="AlphaFoldDB" id="A0A5B8L0B6"/>
<dbReference type="Proteomes" id="UP000321389">
    <property type="component" value="Chromosome"/>
</dbReference>
<dbReference type="Pfam" id="PF12680">
    <property type="entry name" value="SnoaL_2"/>
    <property type="match status" value="1"/>
</dbReference>
<keyword evidence="3" id="KW-1185">Reference proteome</keyword>
<evidence type="ECO:0000259" key="1">
    <source>
        <dbReference type="Pfam" id="PF12680"/>
    </source>
</evidence>
<reference evidence="2" key="1">
    <citation type="submission" date="2020-04" db="EMBL/GenBank/DDBJ databases">
        <title>Nitratireductor sp. nov. isolated from mangrove soil.</title>
        <authorList>
            <person name="Ye Y."/>
        </authorList>
    </citation>
    <scope>NUCLEOTIDE SEQUENCE</scope>
    <source>
        <strain evidence="2">SY7</strain>
    </source>
</reference>
<organism evidence="2 3">
    <name type="scientific">Nitratireductor mangrovi</name>
    <dbReference type="NCBI Taxonomy" id="2599600"/>
    <lineage>
        <taxon>Bacteria</taxon>
        <taxon>Pseudomonadati</taxon>
        <taxon>Pseudomonadota</taxon>
        <taxon>Alphaproteobacteria</taxon>
        <taxon>Hyphomicrobiales</taxon>
        <taxon>Phyllobacteriaceae</taxon>
        <taxon>Nitratireductor</taxon>
    </lineage>
</organism>
<evidence type="ECO:0000313" key="2">
    <source>
        <dbReference type="EMBL" id="QDZ00988.2"/>
    </source>
</evidence>
<proteinExistence type="predicted"/>
<name>A0A5B8L0B6_9HYPH</name>
<dbReference type="RefSeq" id="WP_167812755.1">
    <property type="nucleotide sequence ID" value="NZ_CP042301.2"/>
</dbReference>
<sequence>MHIPAQAAMERLFKALEARDTQKTLDCFARDAFLFDPHYPKPDMRGHEEIRAGIEWGLSVMQRFHFTIVNVFAGRDGDSAAIEVDTSHVLKGGRELSFPQVFVVETRGGLVTRLQAYEPYGPNGIGGLFLGVERLKRRLFG</sequence>